<dbReference type="AlphaFoldDB" id="B9FPW4"/>
<dbReference type="GO" id="GO:0003677">
    <property type="term" value="F:DNA binding"/>
    <property type="evidence" value="ECO:0007669"/>
    <property type="project" value="UniProtKB-KW"/>
</dbReference>
<reference evidence="10" key="2">
    <citation type="submission" date="2008-12" db="EMBL/GenBank/DDBJ databases">
        <title>Improved gene annotation of the rice (Oryza sativa) genomes.</title>
        <authorList>
            <person name="Wang J."/>
            <person name="Li R."/>
            <person name="Fan W."/>
            <person name="Huang Q."/>
            <person name="Zhang J."/>
            <person name="Zhou Y."/>
            <person name="Hu Y."/>
            <person name="Zi S."/>
            <person name="Li J."/>
            <person name="Ni P."/>
            <person name="Zheng H."/>
            <person name="Zhang Y."/>
            <person name="Zhao M."/>
            <person name="Hao Q."/>
            <person name="McDermott J."/>
            <person name="Samudrala R."/>
            <person name="Kristiansen K."/>
            <person name="Wong G.K.-S."/>
        </authorList>
    </citation>
    <scope>NUCLEOTIDE SEQUENCE</scope>
</reference>
<dbReference type="Proteomes" id="UP000007752">
    <property type="component" value="Chromosome 5"/>
</dbReference>
<keyword evidence="4" id="KW-0804">Transcription</keyword>
<dbReference type="PROSITE" id="PS51293">
    <property type="entry name" value="SANT"/>
    <property type="match status" value="1"/>
</dbReference>
<keyword evidence="5" id="KW-0539">Nucleus</keyword>
<dbReference type="FunFam" id="1.10.10.60:FF:000154">
    <property type="entry name" value="Transcription factor SRM1"/>
    <property type="match status" value="1"/>
</dbReference>
<sequence length="354" mass="39769">MMKESYMEVLPPAPAHYFVGQAAAAGGWFLPDRRGGGGAWSQEENKVFEQALAALDRNDPERWERVALLLPGKTVADVMTHYDDLENDVCFIEAGLVPFPHYGAAGGGGGSGFTLDWDGGDDPAGLGFKRSCYMVGGKRARGPDQERKKGVPWTEEEHKLFLMGLKKYGRGDWRNISRNFVTSRTPTQCQPRAEVLHPAQLRRQGQAPLQHPRHHHRQPPRRRPRQPLAVAAAVRAHRALLLLRRRRLGAVRRARRRQASAAAARPWRRAPPLHAPSLRPGEDRGRQFARRRRRPPRRLRSGADAMRPADAASRLTTLFLEQQPTTNHENALVSWCARGGRCNSCSCFQPSMEF</sequence>
<evidence type="ECO:0000313" key="10">
    <source>
        <dbReference type="EMBL" id="EEE63920.1"/>
    </source>
</evidence>
<feature type="compositionally biased region" description="Basic residues" evidence="6">
    <location>
        <begin position="287"/>
        <end position="300"/>
    </location>
</feature>
<reference evidence="10" key="1">
    <citation type="journal article" date="2005" name="PLoS Biol.">
        <title>The genomes of Oryza sativa: a history of duplications.</title>
        <authorList>
            <person name="Yu J."/>
            <person name="Wang J."/>
            <person name="Lin W."/>
            <person name="Li S."/>
            <person name="Li H."/>
            <person name="Zhou J."/>
            <person name="Ni P."/>
            <person name="Dong W."/>
            <person name="Hu S."/>
            <person name="Zeng C."/>
            <person name="Zhang J."/>
            <person name="Zhang Y."/>
            <person name="Li R."/>
            <person name="Xu Z."/>
            <person name="Li S."/>
            <person name="Li X."/>
            <person name="Zheng H."/>
            <person name="Cong L."/>
            <person name="Lin L."/>
            <person name="Yin J."/>
            <person name="Geng J."/>
            <person name="Li G."/>
            <person name="Shi J."/>
            <person name="Liu J."/>
            <person name="Lv H."/>
            <person name="Li J."/>
            <person name="Wang J."/>
            <person name="Deng Y."/>
            <person name="Ran L."/>
            <person name="Shi X."/>
            <person name="Wang X."/>
            <person name="Wu Q."/>
            <person name="Li C."/>
            <person name="Ren X."/>
            <person name="Wang J."/>
            <person name="Wang X."/>
            <person name="Li D."/>
            <person name="Liu D."/>
            <person name="Zhang X."/>
            <person name="Ji Z."/>
            <person name="Zhao W."/>
            <person name="Sun Y."/>
            <person name="Zhang Z."/>
            <person name="Bao J."/>
            <person name="Han Y."/>
            <person name="Dong L."/>
            <person name="Ji J."/>
            <person name="Chen P."/>
            <person name="Wu S."/>
            <person name="Liu J."/>
            <person name="Xiao Y."/>
            <person name="Bu D."/>
            <person name="Tan J."/>
            <person name="Yang L."/>
            <person name="Ye C."/>
            <person name="Zhang J."/>
            <person name="Xu J."/>
            <person name="Zhou Y."/>
            <person name="Yu Y."/>
            <person name="Zhang B."/>
            <person name="Zhuang S."/>
            <person name="Wei H."/>
            <person name="Liu B."/>
            <person name="Lei M."/>
            <person name="Yu H."/>
            <person name="Li Y."/>
            <person name="Xu H."/>
            <person name="Wei S."/>
            <person name="He X."/>
            <person name="Fang L."/>
            <person name="Zhang Z."/>
            <person name="Zhang Y."/>
            <person name="Huang X."/>
            <person name="Su Z."/>
            <person name="Tong W."/>
            <person name="Li J."/>
            <person name="Tong Z."/>
            <person name="Li S."/>
            <person name="Ye J."/>
            <person name="Wang L."/>
            <person name="Fang L."/>
            <person name="Lei T."/>
            <person name="Chen C."/>
            <person name="Chen H."/>
            <person name="Xu Z."/>
            <person name="Li H."/>
            <person name="Huang H."/>
            <person name="Zhang F."/>
            <person name="Xu H."/>
            <person name="Li N."/>
            <person name="Zhao C."/>
            <person name="Li S."/>
            <person name="Dong L."/>
            <person name="Huang Y."/>
            <person name="Li L."/>
            <person name="Xi Y."/>
            <person name="Qi Q."/>
            <person name="Li W."/>
            <person name="Zhang B."/>
            <person name="Hu W."/>
            <person name="Zhang Y."/>
            <person name="Tian X."/>
            <person name="Jiao Y."/>
            <person name="Liang X."/>
            <person name="Jin J."/>
            <person name="Gao L."/>
            <person name="Zheng W."/>
            <person name="Hao B."/>
            <person name="Liu S."/>
            <person name="Wang W."/>
            <person name="Yuan L."/>
            <person name="Cao M."/>
            <person name="McDermott J."/>
            <person name="Samudrala R."/>
            <person name="Wang J."/>
            <person name="Wong G.K."/>
            <person name="Yang H."/>
        </authorList>
    </citation>
    <scope>NUCLEOTIDE SEQUENCE [LARGE SCALE GENOMIC DNA]</scope>
</reference>
<dbReference type="PROSITE" id="PS51294">
    <property type="entry name" value="HTH_MYB"/>
    <property type="match status" value="1"/>
</dbReference>
<dbReference type="InterPro" id="IPR017930">
    <property type="entry name" value="Myb_dom"/>
</dbReference>
<organism evidence="10">
    <name type="scientific">Oryza sativa subsp. japonica</name>
    <name type="common">Rice</name>
    <dbReference type="NCBI Taxonomy" id="39947"/>
    <lineage>
        <taxon>Eukaryota</taxon>
        <taxon>Viridiplantae</taxon>
        <taxon>Streptophyta</taxon>
        <taxon>Embryophyta</taxon>
        <taxon>Tracheophyta</taxon>
        <taxon>Spermatophyta</taxon>
        <taxon>Magnoliopsida</taxon>
        <taxon>Liliopsida</taxon>
        <taxon>Poales</taxon>
        <taxon>Poaceae</taxon>
        <taxon>BOP clade</taxon>
        <taxon>Oryzoideae</taxon>
        <taxon>Oryzeae</taxon>
        <taxon>Oryzinae</taxon>
        <taxon>Oryza</taxon>
        <taxon>Oryza sativa</taxon>
    </lineage>
</organism>
<dbReference type="PANTHER" id="PTHR44042">
    <property type="entry name" value="DUPLICATED HOMEODOMAIN-LIKE SUPERFAMILY PROTEIN-RELATED"/>
    <property type="match status" value="1"/>
</dbReference>
<name>B9FPW4_ORYSJ</name>
<feature type="region of interest" description="Disordered" evidence="6">
    <location>
        <begin position="204"/>
        <end position="228"/>
    </location>
</feature>
<feature type="region of interest" description="Disordered" evidence="6">
    <location>
        <begin position="251"/>
        <end position="310"/>
    </location>
</feature>
<evidence type="ECO:0000259" key="8">
    <source>
        <dbReference type="PROSITE" id="PS51293"/>
    </source>
</evidence>
<dbReference type="Gene3D" id="1.10.10.60">
    <property type="entry name" value="Homeodomain-like"/>
    <property type="match status" value="2"/>
</dbReference>
<dbReference type="EMBL" id="CM000142">
    <property type="protein sequence ID" value="EEE63920.1"/>
    <property type="molecule type" value="Genomic_DNA"/>
</dbReference>
<feature type="domain" description="HTH myb-type" evidence="9">
    <location>
        <begin position="145"/>
        <end position="201"/>
    </location>
</feature>
<evidence type="ECO:0000259" key="9">
    <source>
        <dbReference type="PROSITE" id="PS51294"/>
    </source>
</evidence>
<feature type="domain" description="Myb-like" evidence="7">
    <location>
        <begin position="38"/>
        <end position="86"/>
    </location>
</feature>
<feature type="compositionally biased region" description="Basic residues" evidence="6">
    <location>
        <begin position="211"/>
        <end position="225"/>
    </location>
</feature>
<accession>B9FPW4</accession>
<dbReference type="InterPro" id="IPR009057">
    <property type="entry name" value="Homeodomain-like_sf"/>
</dbReference>
<evidence type="ECO:0000256" key="2">
    <source>
        <dbReference type="ARBA" id="ARBA00023015"/>
    </source>
</evidence>
<dbReference type="SUPFAM" id="SSF46689">
    <property type="entry name" value="Homeodomain-like"/>
    <property type="match status" value="2"/>
</dbReference>
<dbReference type="InterPro" id="IPR001005">
    <property type="entry name" value="SANT/Myb"/>
</dbReference>
<evidence type="ECO:0000256" key="3">
    <source>
        <dbReference type="ARBA" id="ARBA00023125"/>
    </source>
</evidence>
<evidence type="ECO:0000259" key="7">
    <source>
        <dbReference type="PROSITE" id="PS50090"/>
    </source>
</evidence>
<evidence type="ECO:0000256" key="1">
    <source>
        <dbReference type="ARBA" id="ARBA00004123"/>
    </source>
</evidence>
<keyword evidence="2" id="KW-0805">Transcription regulation</keyword>
<evidence type="ECO:0000256" key="4">
    <source>
        <dbReference type="ARBA" id="ARBA00023163"/>
    </source>
</evidence>
<gene>
    <name evidence="10" type="ORF">OsJ_18745</name>
</gene>
<protein>
    <submittedName>
        <fullName evidence="10">Uncharacterized protein</fullName>
    </submittedName>
</protein>
<evidence type="ECO:0000256" key="6">
    <source>
        <dbReference type="SAM" id="MobiDB-lite"/>
    </source>
</evidence>
<feature type="domain" description="SANT" evidence="8">
    <location>
        <begin position="153"/>
        <end position="189"/>
    </location>
</feature>
<dbReference type="CDD" id="cd00167">
    <property type="entry name" value="SANT"/>
    <property type="match status" value="2"/>
</dbReference>
<dbReference type="InterPro" id="IPR006447">
    <property type="entry name" value="Myb_dom_plants"/>
</dbReference>
<dbReference type="InterPro" id="IPR017884">
    <property type="entry name" value="SANT_dom"/>
</dbReference>
<proteinExistence type="predicted"/>
<keyword evidence="3" id="KW-0238">DNA-binding</keyword>
<dbReference type="PANTHER" id="PTHR44042:SF41">
    <property type="entry name" value="DUPLICATED HOMEODOMAIN-LIKE SUPERFAMILY PROTEIN-RELATED"/>
    <property type="match status" value="1"/>
</dbReference>
<dbReference type="Pfam" id="PF00249">
    <property type="entry name" value="Myb_DNA-binding"/>
    <property type="match status" value="2"/>
</dbReference>
<dbReference type="NCBIfam" id="TIGR01557">
    <property type="entry name" value="myb_SHAQKYF"/>
    <property type="match status" value="1"/>
</dbReference>
<feature type="domain" description="Myb-like" evidence="7">
    <location>
        <begin position="145"/>
        <end position="192"/>
    </location>
</feature>
<dbReference type="SMART" id="SM00717">
    <property type="entry name" value="SANT"/>
    <property type="match status" value="2"/>
</dbReference>
<feature type="compositionally biased region" description="Low complexity" evidence="6">
    <location>
        <begin position="259"/>
        <end position="276"/>
    </location>
</feature>
<comment type="subcellular location">
    <subcellularLocation>
        <location evidence="1">Nucleus</location>
    </subcellularLocation>
</comment>
<dbReference type="PROSITE" id="PS50090">
    <property type="entry name" value="MYB_LIKE"/>
    <property type="match status" value="2"/>
</dbReference>
<dbReference type="GO" id="GO:0005634">
    <property type="term" value="C:nucleus"/>
    <property type="evidence" value="ECO:0007669"/>
    <property type="project" value="UniProtKB-SubCell"/>
</dbReference>
<evidence type="ECO:0000256" key="5">
    <source>
        <dbReference type="ARBA" id="ARBA00023242"/>
    </source>
</evidence>